<dbReference type="AlphaFoldDB" id="A0AAV2M375"/>
<dbReference type="GO" id="GO:0016477">
    <property type="term" value="P:cell migration"/>
    <property type="evidence" value="ECO:0007669"/>
    <property type="project" value="TreeGrafter"/>
</dbReference>
<dbReference type="InterPro" id="IPR019137">
    <property type="entry name" value="Nck-associated_protein-1"/>
</dbReference>
<name>A0AAV2M375_KNICA</name>
<dbReference type="GO" id="GO:0030031">
    <property type="term" value="P:cell projection assembly"/>
    <property type="evidence" value="ECO:0007669"/>
    <property type="project" value="TreeGrafter"/>
</dbReference>
<dbReference type="GO" id="GO:0048812">
    <property type="term" value="P:neuron projection morphogenesis"/>
    <property type="evidence" value="ECO:0007669"/>
    <property type="project" value="TreeGrafter"/>
</dbReference>
<proteinExistence type="predicted"/>
<dbReference type="GO" id="GO:0031209">
    <property type="term" value="C:SCAR complex"/>
    <property type="evidence" value="ECO:0007669"/>
    <property type="project" value="TreeGrafter"/>
</dbReference>
<dbReference type="PANTHER" id="PTHR12093">
    <property type="entry name" value="NCK-ASSOCIATED PROTEIN 1"/>
    <property type="match status" value="1"/>
</dbReference>
<sequence length="441" mass="50681">MDYQQKLAERLVLLNERGSGVLVRMNHIKKTCADPRLRPSVLTEKTMEAAVKHINKKFPNIDFRGSVQSLTSIQRQKSEVLSATAVFYDSFLDVIEFRDHVYELLNTIDACQCYFDITVNFDFTKNYLDLIVSYVSVIVTLCRLDDKKALVGMFNCAREMTSGSGDPSYPRLAQMFMEYENPWKKLTEEFGPHTKSVSSALASLAAVYPRRSLSAEHWRNAQLLSLLNNSASMMDPTCCDTMACEYLPLEVMERWIVVGSLLCHSSLNSHDALGLWKMSLRSSLFVTLTRDEVLNVHKVTEELFDSIKGYNKRVADIRECRDHVLLHSGAAHREKRHFLRAALKELYHVLEDQPGLLGPKALLVFMALSFSRDEVLWLVRHSDSMPKTKTPEDFVDTQMAELLYYFLKLRELMVKYSSVVQRYHVQYLSQFDALLLNDTVQ</sequence>
<keyword evidence="2" id="KW-1185">Reference proteome</keyword>
<dbReference type="Proteomes" id="UP001497482">
    <property type="component" value="Chromosome 6"/>
</dbReference>
<dbReference type="EMBL" id="OZ035828">
    <property type="protein sequence ID" value="CAL1607758.1"/>
    <property type="molecule type" value="Genomic_DNA"/>
</dbReference>
<organism evidence="1 2">
    <name type="scientific">Knipowitschia caucasica</name>
    <name type="common">Caucasian dwarf goby</name>
    <name type="synonym">Pomatoschistus caucasicus</name>
    <dbReference type="NCBI Taxonomy" id="637954"/>
    <lineage>
        <taxon>Eukaryota</taxon>
        <taxon>Metazoa</taxon>
        <taxon>Chordata</taxon>
        <taxon>Craniata</taxon>
        <taxon>Vertebrata</taxon>
        <taxon>Euteleostomi</taxon>
        <taxon>Actinopterygii</taxon>
        <taxon>Neopterygii</taxon>
        <taxon>Teleostei</taxon>
        <taxon>Neoteleostei</taxon>
        <taxon>Acanthomorphata</taxon>
        <taxon>Gobiaria</taxon>
        <taxon>Gobiiformes</taxon>
        <taxon>Gobioidei</taxon>
        <taxon>Gobiidae</taxon>
        <taxon>Gobiinae</taxon>
        <taxon>Knipowitschia</taxon>
    </lineage>
</organism>
<dbReference type="Pfam" id="PF09735">
    <property type="entry name" value="Nckap1"/>
    <property type="match status" value="1"/>
</dbReference>
<dbReference type="PANTHER" id="PTHR12093:SF9">
    <property type="entry name" value="NCK-ASSOCIATED PROTEIN 1-LIKE"/>
    <property type="match status" value="1"/>
</dbReference>
<protein>
    <recommendedName>
        <fullName evidence="3">Nck-associated protein 1-like</fullName>
    </recommendedName>
</protein>
<gene>
    <name evidence="1" type="ORF">KC01_LOCUS34785</name>
</gene>
<evidence type="ECO:0000313" key="2">
    <source>
        <dbReference type="Proteomes" id="UP001497482"/>
    </source>
</evidence>
<reference evidence="1 2" key="1">
    <citation type="submission" date="2024-04" db="EMBL/GenBank/DDBJ databases">
        <authorList>
            <person name="Waldvogel A.-M."/>
            <person name="Schoenle A."/>
        </authorList>
    </citation>
    <scope>NUCLEOTIDE SEQUENCE [LARGE SCALE GENOMIC DNA]</scope>
</reference>
<evidence type="ECO:0008006" key="3">
    <source>
        <dbReference type="Google" id="ProtNLM"/>
    </source>
</evidence>
<accession>A0AAV2M375</accession>
<evidence type="ECO:0000313" key="1">
    <source>
        <dbReference type="EMBL" id="CAL1607758.1"/>
    </source>
</evidence>
<dbReference type="GO" id="GO:0030866">
    <property type="term" value="P:cortical actin cytoskeleton organization"/>
    <property type="evidence" value="ECO:0007669"/>
    <property type="project" value="TreeGrafter"/>
</dbReference>